<reference evidence="1 2" key="1">
    <citation type="journal article" date="2017" name="Environ. Microbiol.">
        <title>Decay of the glycolytic pathway and adaptation to intranuclear parasitism within Enterocytozoonidae microsporidia.</title>
        <authorList>
            <person name="Wiredu Boakye D."/>
            <person name="Jaroenlak P."/>
            <person name="Prachumwat A."/>
            <person name="Williams T.A."/>
            <person name="Bateman K.S."/>
            <person name="Itsathitphaisarn O."/>
            <person name="Sritunyalucksana K."/>
            <person name="Paszkiewicz K.H."/>
            <person name="Moore K.A."/>
            <person name="Stentiford G.D."/>
            <person name="Williams B.A."/>
        </authorList>
    </citation>
    <scope>NUCLEOTIDE SEQUENCE [LARGE SCALE GENOMIC DNA]</scope>
    <source>
        <strain evidence="2">canceri</strain>
    </source>
</reference>
<dbReference type="AlphaFoldDB" id="A0A1X0Q6Q5"/>
<gene>
    <name evidence="1" type="ORF">A0H76_797</name>
</gene>
<protein>
    <submittedName>
        <fullName evidence="1">Uncharacterized protein</fullName>
    </submittedName>
</protein>
<dbReference type="VEuPathDB" id="MicrosporidiaDB:A0H76_797"/>
<comment type="caution">
    <text evidence="1">The sequence shown here is derived from an EMBL/GenBank/DDBJ whole genome shotgun (WGS) entry which is preliminary data.</text>
</comment>
<organism evidence="1 2">
    <name type="scientific">Hepatospora eriocheir</name>
    <dbReference type="NCBI Taxonomy" id="1081669"/>
    <lineage>
        <taxon>Eukaryota</taxon>
        <taxon>Fungi</taxon>
        <taxon>Fungi incertae sedis</taxon>
        <taxon>Microsporidia</taxon>
        <taxon>Hepatosporidae</taxon>
        <taxon>Hepatospora</taxon>
    </lineage>
</organism>
<name>A0A1X0Q6Q5_9MICR</name>
<dbReference type="Proteomes" id="UP000192501">
    <property type="component" value="Unassembled WGS sequence"/>
</dbReference>
<dbReference type="Gene3D" id="3.30.420.10">
    <property type="entry name" value="Ribonuclease H-like superfamily/Ribonuclease H"/>
    <property type="match status" value="1"/>
</dbReference>
<dbReference type="VEuPathDB" id="MicrosporidiaDB:HERIO_2317"/>
<dbReference type="EMBL" id="LTAI01001394">
    <property type="protein sequence ID" value="ORD95445.1"/>
    <property type="molecule type" value="Genomic_DNA"/>
</dbReference>
<evidence type="ECO:0000313" key="2">
    <source>
        <dbReference type="Proteomes" id="UP000192501"/>
    </source>
</evidence>
<dbReference type="InterPro" id="IPR036397">
    <property type="entry name" value="RNaseH_sf"/>
</dbReference>
<accession>A0A1X0Q6Q5</accession>
<evidence type="ECO:0000313" key="1">
    <source>
        <dbReference type="EMBL" id="ORD95445.1"/>
    </source>
</evidence>
<sequence length="97" mass="11967">MNPIENLMHFLKIKVNERRPKNMKDLEKLLKKNGIKYQKNFVKDLFIHSQKELKNFLNLKEEIQCIKINCLIYFFHFKNFFTICIFLNHNLYKIFLN</sequence>
<dbReference type="GO" id="GO:0003676">
    <property type="term" value="F:nucleic acid binding"/>
    <property type="evidence" value="ECO:0007669"/>
    <property type="project" value="InterPro"/>
</dbReference>
<proteinExistence type="predicted"/>